<keyword evidence="3" id="KW-0378">Hydrolase</keyword>
<gene>
    <name evidence="3" type="primary">stp_1</name>
    <name evidence="3" type="ORF">SV7mr_05320</name>
</gene>
<reference evidence="3 4" key="1">
    <citation type="submission" date="2019-02" db="EMBL/GenBank/DDBJ databases">
        <title>Deep-cultivation of Planctomycetes and their phenomic and genomic characterization uncovers novel biology.</title>
        <authorList>
            <person name="Wiegand S."/>
            <person name="Jogler M."/>
            <person name="Boedeker C."/>
            <person name="Pinto D."/>
            <person name="Vollmers J."/>
            <person name="Rivas-Marin E."/>
            <person name="Kohn T."/>
            <person name="Peeters S.H."/>
            <person name="Heuer A."/>
            <person name="Rast P."/>
            <person name="Oberbeckmann S."/>
            <person name="Bunk B."/>
            <person name="Jeske O."/>
            <person name="Meyerdierks A."/>
            <person name="Storesund J.E."/>
            <person name="Kallscheuer N."/>
            <person name="Luecker S."/>
            <person name="Lage O.M."/>
            <person name="Pohl T."/>
            <person name="Merkel B.J."/>
            <person name="Hornburger P."/>
            <person name="Mueller R.-W."/>
            <person name="Bruemmer F."/>
            <person name="Labrenz M."/>
            <person name="Spormann A.M."/>
            <person name="Op den Camp H."/>
            <person name="Overmann J."/>
            <person name="Amann R."/>
            <person name="Jetten M.S.M."/>
            <person name="Mascher T."/>
            <person name="Medema M.H."/>
            <person name="Devos D.P."/>
            <person name="Kaster A.-K."/>
            <person name="Ovreas L."/>
            <person name="Rohde M."/>
            <person name="Galperin M.Y."/>
            <person name="Jogler C."/>
        </authorList>
    </citation>
    <scope>NUCLEOTIDE SEQUENCE [LARGE SCALE GENOMIC DNA]</scope>
    <source>
        <strain evidence="3 4">SV_7m_r</strain>
    </source>
</reference>
<feature type="region of interest" description="Disordered" evidence="1">
    <location>
        <begin position="288"/>
        <end position="319"/>
    </location>
</feature>
<dbReference type="CDD" id="cd00143">
    <property type="entry name" value="PP2Cc"/>
    <property type="match status" value="1"/>
</dbReference>
<protein>
    <submittedName>
        <fullName evidence="3">Serine/threonine phosphatase stp</fullName>
        <ecNumber evidence="3">3.1.3.16</ecNumber>
    </submittedName>
</protein>
<feature type="domain" description="PPM-type phosphatase" evidence="2">
    <location>
        <begin position="13"/>
        <end position="282"/>
    </location>
</feature>
<dbReference type="GO" id="GO:0004722">
    <property type="term" value="F:protein serine/threonine phosphatase activity"/>
    <property type="evidence" value="ECO:0007669"/>
    <property type="project" value="UniProtKB-EC"/>
</dbReference>
<dbReference type="OrthoDB" id="9801841at2"/>
<proteinExistence type="predicted"/>
<dbReference type="SMART" id="SM00331">
    <property type="entry name" value="PP2C_SIG"/>
    <property type="match status" value="1"/>
</dbReference>
<dbReference type="RefSeq" id="WP_145268924.1">
    <property type="nucleotide sequence ID" value="NZ_CP036272.1"/>
</dbReference>
<evidence type="ECO:0000259" key="2">
    <source>
        <dbReference type="PROSITE" id="PS51746"/>
    </source>
</evidence>
<evidence type="ECO:0000256" key="1">
    <source>
        <dbReference type="SAM" id="MobiDB-lite"/>
    </source>
</evidence>
<dbReference type="Proteomes" id="UP000315003">
    <property type="component" value="Chromosome"/>
</dbReference>
<evidence type="ECO:0000313" key="3">
    <source>
        <dbReference type="EMBL" id="QDT58043.1"/>
    </source>
</evidence>
<organism evidence="3 4">
    <name type="scientific">Stieleria bergensis</name>
    <dbReference type="NCBI Taxonomy" id="2528025"/>
    <lineage>
        <taxon>Bacteria</taxon>
        <taxon>Pseudomonadati</taxon>
        <taxon>Planctomycetota</taxon>
        <taxon>Planctomycetia</taxon>
        <taxon>Pirellulales</taxon>
        <taxon>Pirellulaceae</taxon>
        <taxon>Stieleria</taxon>
    </lineage>
</organism>
<dbReference type="SMART" id="SM00332">
    <property type="entry name" value="PP2Cc"/>
    <property type="match status" value="1"/>
</dbReference>
<sequence>MSDNDFEFTCSDTYGMTDPGKRRPSNQDQFLIAEMTKSMLVSASSLAEIKVGRIFGGLQGQILLVADGMGGHQGGEQASRIAAEHLIARLLNSVHWFFQSDGQQAEQDFITSLQELFKDAHQRVLIKGRENRQHQGMGTTLTMAYVSWPNLYVVHAGDSRCYLIRNGQANQITTDHTLAHQLVEAGGLKPEEEASSRWSNVLWNVLGGQTERKLLAEVHKVALQPDDAILLCSDGLYRYLDLQELAARVEAEPDASIVCRSLIEHANDCGGDDNVTVVLCRPTPKQTPIDQDAPIETDPEWTPTCPQIPPLDRLKDVRR</sequence>
<dbReference type="EC" id="3.1.3.16" evidence="3"/>
<dbReference type="SUPFAM" id="SSF81606">
    <property type="entry name" value="PP2C-like"/>
    <property type="match status" value="1"/>
</dbReference>
<evidence type="ECO:0000313" key="4">
    <source>
        <dbReference type="Proteomes" id="UP000315003"/>
    </source>
</evidence>
<dbReference type="Gene3D" id="3.60.40.10">
    <property type="entry name" value="PPM-type phosphatase domain"/>
    <property type="match status" value="1"/>
</dbReference>
<dbReference type="InterPro" id="IPR015655">
    <property type="entry name" value="PP2C"/>
</dbReference>
<keyword evidence="4" id="KW-1185">Reference proteome</keyword>
<dbReference type="Pfam" id="PF13672">
    <property type="entry name" value="PP2C_2"/>
    <property type="match status" value="1"/>
</dbReference>
<dbReference type="InterPro" id="IPR036457">
    <property type="entry name" value="PPM-type-like_dom_sf"/>
</dbReference>
<dbReference type="AlphaFoldDB" id="A0A517SPJ2"/>
<name>A0A517SPJ2_9BACT</name>
<dbReference type="EMBL" id="CP036272">
    <property type="protein sequence ID" value="QDT58043.1"/>
    <property type="molecule type" value="Genomic_DNA"/>
</dbReference>
<dbReference type="PANTHER" id="PTHR47992">
    <property type="entry name" value="PROTEIN PHOSPHATASE"/>
    <property type="match status" value="1"/>
</dbReference>
<dbReference type="PROSITE" id="PS51746">
    <property type="entry name" value="PPM_2"/>
    <property type="match status" value="1"/>
</dbReference>
<accession>A0A517SPJ2</accession>
<dbReference type="InterPro" id="IPR001932">
    <property type="entry name" value="PPM-type_phosphatase-like_dom"/>
</dbReference>